<keyword evidence="3" id="KW-1185">Reference proteome</keyword>
<organism evidence="2 3">
    <name type="scientific">Staurois parvus</name>
    <dbReference type="NCBI Taxonomy" id="386267"/>
    <lineage>
        <taxon>Eukaryota</taxon>
        <taxon>Metazoa</taxon>
        <taxon>Chordata</taxon>
        <taxon>Craniata</taxon>
        <taxon>Vertebrata</taxon>
        <taxon>Euteleostomi</taxon>
        <taxon>Amphibia</taxon>
        <taxon>Batrachia</taxon>
        <taxon>Anura</taxon>
        <taxon>Neobatrachia</taxon>
        <taxon>Ranoidea</taxon>
        <taxon>Ranidae</taxon>
        <taxon>Staurois</taxon>
    </lineage>
</organism>
<protein>
    <recommendedName>
        <fullName evidence="4">Secreted protein</fullName>
    </recommendedName>
</protein>
<feature type="signal peptide" evidence="1">
    <location>
        <begin position="1"/>
        <end position="24"/>
    </location>
</feature>
<evidence type="ECO:0008006" key="4">
    <source>
        <dbReference type="Google" id="ProtNLM"/>
    </source>
</evidence>
<name>A0ABN9BC24_9NEOB</name>
<evidence type="ECO:0000256" key="1">
    <source>
        <dbReference type="SAM" id="SignalP"/>
    </source>
</evidence>
<feature type="chain" id="PRO_5046891113" description="Secreted protein" evidence="1">
    <location>
        <begin position="25"/>
        <end position="57"/>
    </location>
</feature>
<gene>
    <name evidence="2" type="ORF">SPARVUS_LOCUS2595598</name>
</gene>
<evidence type="ECO:0000313" key="2">
    <source>
        <dbReference type="EMBL" id="CAI9545093.1"/>
    </source>
</evidence>
<keyword evidence="1" id="KW-0732">Signal</keyword>
<evidence type="ECO:0000313" key="3">
    <source>
        <dbReference type="Proteomes" id="UP001162483"/>
    </source>
</evidence>
<dbReference type="Proteomes" id="UP001162483">
    <property type="component" value="Unassembled WGS sequence"/>
</dbReference>
<reference evidence="2" key="1">
    <citation type="submission" date="2023-05" db="EMBL/GenBank/DDBJ databases">
        <authorList>
            <person name="Stuckert A."/>
        </authorList>
    </citation>
    <scope>NUCLEOTIDE SEQUENCE</scope>
</reference>
<accession>A0ABN9BC24</accession>
<comment type="caution">
    <text evidence="2">The sequence shown here is derived from an EMBL/GenBank/DDBJ whole genome shotgun (WGS) entry which is preliminary data.</text>
</comment>
<sequence>MMSSQNKRTTAACHFLIWRLSCSAVSVTGVGGLHTDLLQDTGQRSWCRAHLGSAHWL</sequence>
<dbReference type="EMBL" id="CATNWA010003326">
    <property type="protein sequence ID" value="CAI9545093.1"/>
    <property type="molecule type" value="Genomic_DNA"/>
</dbReference>
<proteinExistence type="predicted"/>